<dbReference type="GO" id="GO:0042773">
    <property type="term" value="P:ATP synthesis coupled electron transport"/>
    <property type="evidence" value="ECO:0007669"/>
    <property type="project" value="InterPro"/>
</dbReference>
<evidence type="ECO:0000256" key="6">
    <source>
        <dbReference type="ARBA" id="ARBA00022660"/>
    </source>
</evidence>
<evidence type="ECO:0000256" key="12">
    <source>
        <dbReference type="ARBA" id="ARBA00023027"/>
    </source>
</evidence>
<keyword evidence="12 17" id="KW-0520">NAD</keyword>
<feature type="transmembrane region" description="Helical" evidence="17">
    <location>
        <begin position="238"/>
        <end position="257"/>
    </location>
</feature>
<reference evidence="21" key="1">
    <citation type="submission" date="2018-11" db="EMBL/GenBank/DDBJ databases">
        <title>Complete mitochondrial genome sequence of Cryptopone sauteri.</title>
        <authorList>
            <person name="Park J."/>
            <person name="Kwon W."/>
            <person name="Park J."/>
        </authorList>
    </citation>
    <scope>NUCLEOTIDE SEQUENCE</scope>
</reference>
<feature type="transmembrane region" description="Helical" evidence="17">
    <location>
        <begin position="326"/>
        <end position="346"/>
    </location>
</feature>
<dbReference type="Pfam" id="PF00361">
    <property type="entry name" value="Proton_antipo_M"/>
    <property type="match status" value="1"/>
</dbReference>
<sequence>MMLMYIYFMNLLWVILILISLYLYFYDKGLVMEWMVMTFNGMNIEILMLIDWISMIFVSVVLMISSMVLMYSLIYMEMEKNFYRYNYLVLFFVMSMILMILSPNMVSILIGWDGLGLVSYCLVIYYQNSQSYNSGMLTVLMNRVGDVMILMIIAIMFIYGSWNLFMIKDMKFLVILILIAGMTKSAQIPFSSWLPSAMAAPTPVSALVHSSTLVTAGVYLLIRFWSVMNKMNIELKNLMVMSILTMFMSGLMAIFEYDLKKIIALSTLSQLGMMMMILSVGFPMMSLYHLLTHAIFKSLLFMGAGILIHLMKNNQDIRLMGGLNEYIPFTMMSFNLSLFSLCGMPFMSGFYSKDLIMEMIYYKNMNYFMFILSLVSLMLTLMYSIRLMYYMFFGEMKFFSIVKFKEENLMNYSMIVLMILSLIFGSILNWLFFFEVVYLSIEWKMMTLMLMMNSLMIIMIISMMNMLKLYYFSYMFSSMWFMNYLFMNINKPFLVMMNLLYKKDKLWMEFVSSKITLNMYMEFKNYSMNFKYKIYMLINMFFLIIIMMNYLV</sequence>
<keyword evidence="8" id="KW-0999">Mitochondrion inner membrane</keyword>
<evidence type="ECO:0000259" key="18">
    <source>
        <dbReference type="Pfam" id="PF00361"/>
    </source>
</evidence>
<geneLocation type="mitochondrion" evidence="21"/>
<dbReference type="PRINTS" id="PR01435">
    <property type="entry name" value="NPOXDRDTASE5"/>
</dbReference>
<dbReference type="GO" id="GO:0015990">
    <property type="term" value="P:electron transport coupled proton transport"/>
    <property type="evidence" value="ECO:0007669"/>
    <property type="project" value="TreeGrafter"/>
</dbReference>
<dbReference type="Pfam" id="PF06455">
    <property type="entry name" value="NADH5_C"/>
    <property type="match status" value="1"/>
</dbReference>
<evidence type="ECO:0000256" key="8">
    <source>
        <dbReference type="ARBA" id="ARBA00022792"/>
    </source>
</evidence>
<keyword evidence="11 17" id="KW-1133">Transmembrane helix</keyword>
<feature type="transmembrane region" description="Helical" evidence="17">
    <location>
        <begin position="412"/>
        <end position="433"/>
    </location>
</feature>
<feature type="transmembrane region" description="Helical" evidence="17">
    <location>
        <begin position="46"/>
        <end position="76"/>
    </location>
</feature>
<evidence type="ECO:0000259" key="19">
    <source>
        <dbReference type="Pfam" id="PF00662"/>
    </source>
</evidence>
<evidence type="ECO:0000259" key="20">
    <source>
        <dbReference type="Pfam" id="PF06455"/>
    </source>
</evidence>
<evidence type="ECO:0000256" key="15">
    <source>
        <dbReference type="ARBA" id="ARBA00023136"/>
    </source>
</evidence>
<feature type="transmembrane region" description="Helical" evidence="17">
    <location>
        <begin position="367"/>
        <end position="392"/>
    </location>
</feature>
<feature type="transmembrane region" description="Helical" evidence="17">
    <location>
        <begin position="6"/>
        <end position="25"/>
    </location>
</feature>
<evidence type="ECO:0000256" key="7">
    <source>
        <dbReference type="ARBA" id="ARBA00022692"/>
    </source>
</evidence>
<evidence type="ECO:0000256" key="9">
    <source>
        <dbReference type="ARBA" id="ARBA00022967"/>
    </source>
</evidence>
<feature type="transmembrane region" description="Helical" evidence="17">
    <location>
        <begin position="294"/>
        <end position="311"/>
    </location>
</feature>
<keyword evidence="10" id="KW-0249">Electron transport</keyword>
<evidence type="ECO:0000256" key="11">
    <source>
        <dbReference type="ARBA" id="ARBA00022989"/>
    </source>
</evidence>
<dbReference type="InterPro" id="IPR001750">
    <property type="entry name" value="ND/Mrp_TM"/>
</dbReference>
<evidence type="ECO:0000256" key="4">
    <source>
        <dbReference type="ARBA" id="ARBA00021096"/>
    </source>
</evidence>
<feature type="domain" description="NADH:quinone oxidoreductase/Mrp antiporter transmembrane" evidence="18">
    <location>
        <begin position="102"/>
        <end position="377"/>
    </location>
</feature>
<dbReference type="GO" id="GO:0003954">
    <property type="term" value="F:NADH dehydrogenase activity"/>
    <property type="evidence" value="ECO:0007669"/>
    <property type="project" value="TreeGrafter"/>
</dbReference>
<protein>
    <recommendedName>
        <fullName evidence="4 17">NADH-ubiquinone oxidoreductase chain 5</fullName>
        <ecNumber evidence="3 17">7.1.1.2</ecNumber>
    </recommendedName>
</protein>
<dbReference type="AlphaFoldDB" id="A0A411HSM3"/>
<dbReference type="InterPro" id="IPR003945">
    <property type="entry name" value="NU5C-like"/>
</dbReference>
<dbReference type="InterPro" id="IPR001516">
    <property type="entry name" value="Proton_antipo_N"/>
</dbReference>
<comment type="catalytic activity">
    <reaction evidence="16 17">
        <text>a ubiquinone + NADH + 5 H(+)(in) = a ubiquinol + NAD(+) + 4 H(+)(out)</text>
        <dbReference type="Rhea" id="RHEA:29091"/>
        <dbReference type="Rhea" id="RHEA-COMP:9565"/>
        <dbReference type="Rhea" id="RHEA-COMP:9566"/>
        <dbReference type="ChEBI" id="CHEBI:15378"/>
        <dbReference type="ChEBI" id="CHEBI:16389"/>
        <dbReference type="ChEBI" id="CHEBI:17976"/>
        <dbReference type="ChEBI" id="CHEBI:57540"/>
        <dbReference type="ChEBI" id="CHEBI:57945"/>
        <dbReference type="EC" id="7.1.1.2"/>
    </reaction>
</comment>
<keyword evidence="15 17" id="KW-0472">Membrane</keyword>
<dbReference type="PANTHER" id="PTHR42829">
    <property type="entry name" value="NADH-UBIQUINONE OXIDOREDUCTASE CHAIN 5"/>
    <property type="match status" value="1"/>
</dbReference>
<evidence type="ECO:0000256" key="14">
    <source>
        <dbReference type="ARBA" id="ARBA00023128"/>
    </source>
</evidence>
<accession>A0A411HSM3</accession>
<comment type="subcellular location">
    <subcellularLocation>
        <location evidence="2">Mitochondrion inner membrane</location>
        <topology evidence="2">Multi-pass membrane protein</topology>
    </subcellularLocation>
</comment>
<evidence type="ECO:0000256" key="3">
    <source>
        <dbReference type="ARBA" id="ARBA00012944"/>
    </source>
</evidence>
<comment type="function">
    <text evidence="17">Core subunit of the mitochondrial membrane respiratory chain NADH dehydrogenase (Complex I) which catalyzes electron transfer from NADH through the respiratory chain, using ubiquinone as an electron acceptor. Essential for the catalytic activity and assembly of complex I.</text>
</comment>
<keyword evidence="13 17" id="KW-0830">Ubiquinone</keyword>
<evidence type="ECO:0000256" key="1">
    <source>
        <dbReference type="ARBA" id="ARBA00003257"/>
    </source>
</evidence>
<evidence type="ECO:0000256" key="13">
    <source>
        <dbReference type="ARBA" id="ARBA00023075"/>
    </source>
</evidence>
<dbReference type="InterPro" id="IPR010934">
    <property type="entry name" value="NADH_DH_su5_C"/>
</dbReference>
<name>A0A411HSM3_9HYME</name>
<gene>
    <name evidence="21" type="primary">nad5</name>
</gene>
<feature type="transmembrane region" description="Helical" evidence="17">
    <location>
        <begin position="534"/>
        <end position="551"/>
    </location>
</feature>
<proteinExistence type="inferred from homology"/>
<evidence type="ECO:0000256" key="16">
    <source>
        <dbReference type="ARBA" id="ARBA00049551"/>
    </source>
</evidence>
<dbReference type="GO" id="GO:0005743">
    <property type="term" value="C:mitochondrial inner membrane"/>
    <property type="evidence" value="ECO:0007669"/>
    <property type="project" value="UniProtKB-SubCell"/>
</dbReference>
<dbReference type="Pfam" id="PF00662">
    <property type="entry name" value="Proton_antipo_N"/>
    <property type="match status" value="1"/>
</dbReference>
<dbReference type="PANTHER" id="PTHR42829:SF2">
    <property type="entry name" value="NADH-UBIQUINONE OXIDOREDUCTASE CHAIN 5"/>
    <property type="match status" value="1"/>
</dbReference>
<keyword evidence="7 17" id="KW-0812">Transmembrane</keyword>
<keyword evidence="9" id="KW-1278">Translocase</keyword>
<keyword evidence="5 17" id="KW-0813">Transport</keyword>
<keyword evidence="14 17" id="KW-0496">Mitochondrion</keyword>
<feature type="transmembrane region" description="Helical" evidence="17">
    <location>
        <begin position="206"/>
        <end position="226"/>
    </location>
</feature>
<comment type="function">
    <text evidence="1">Core subunit of the mitochondrial membrane respiratory chain NADH dehydrogenase (Complex I) that is believed to belong to the minimal assembly required for catalysis. Complex I functions in the transfer of electrons from NADH to the respiratory chain. The immediate electron acceptor for the enzyme is believed to be ubiquinone.</text>
</comment>
<feature type="transmembrane region" description="Helical" evidence="17">
    <location>
        <begin position="82"/>
        <end position="101"/>
    </location>
</feature>
<evidence type="ECO:0000256" key="5">
    <source>
        <dbReference type="ARBA" id="ARBA00022448"/>
    </source>
</evidence>
<dbReference type="GO" id="GO:0008137">
    <property type="term" value="F:NADH dehydrogenase (ubiquinone) activity"/>
    <property type="evidence" value="ECO:0007669"/>
    <property type="project" value="UniProtKB-EC"/>
</dbReference>
<feature type="transmembrane region" description="Helical" evidence="17">
    <location>
        <begin position="445"/>
        <end position="463"/>
    </location>
</feature>
<evidence type="ECO:0000256" key="10">
    <source>
        <dbReference type="ARBA" id="ARBA00022982"/>
    </source>
</evidence>
<evidence type="ECO:0000256" key="2">
    <source>
        <dbReference type="ARBA" id="ARBA00004448"/>
    </source>
</evidence>
<feature type="transmembrane region" description="Helical" evidence="17">
    <location>
        <begin position="172"/>
        <end position="194"/>
    </location>
</feature>
<feature type="domain" description="NADH-Ubiquinone oxidoreductase (complex I) chain 5 N-terminal" evidence="19">
    <location>
        <begin position="37"/>
        <end position="85"/>
    </location>
</feature>
<evidence type="ECO:0000256" key="17">
    <source>
        <dbReference type="RuleBase" id="RU003404"/>
    </source>
</evidence>
<feature type="transmembrane region" description="Helical" evidence="17">
    <location>
        <begin position="263"/>
        <end position="282"/>
    </location>
</feature>
<dbReference type="PRINTS" id="PR01434">
    <property type="entry name" value="NADHDHGNASE5"/>
</dbReference>
<evidence type="ECO:0000313" key="21">
    <source>
        <dbReference type="EMBL" id="QBB73600.1"/>
    </source>
</evidence>
<dbReference type="EC" id="7.1.1.2" evidence="3 17"/>
<organism evidence="21">
    <name type="scientific">Cryptopone sauteri</name>
    <dbReference type="NCBI Taxonomy" id="255801"/>
    <lineage>
        <taxon>Eukaryota</taxon>
        <taxon>Metazoa</taxon>
        <taxon>Ecdysozoa</taxon>
        <taxon>Arthropoda</taxon>
        <taxon>Hexapoda</taxon>
        <taxon>Insecta</taxon>
        <taxon>Pterygota</taxon>
        <taxon>Neoptera</taxon>
        <taxon>Endopterygota</taxon>
        <taxon>Hymenoptera</taxon>
        <taxon>Apocrita</taxon>
        <taxon>Aculeata</taxon>
        <taxon>Formicoidea</taxon>
        <taxon>Formicidae</taxon>
        <taxon>Ponerinae</taxon>
        <taxon>Ponerini</taxon>
        <taxon>Cryptopone</taxon>
    </lineage>
</organism>
<dbReference type="EMBL" id="MK138572">
    <property type="protein sequence ID" value="QBB73600.1"/>
    <property type="molecule type" value="Genomic_DNA"/>
</dbReference>
<comment type="similarity">
    <text evidence="17">Belongs to the complex I subunit 5 family.</text>
</comment>
<keyword evidence="6" id="KW-0679">Respiratory chain</keyword>
<feature type="transmembrane region" description="Helical" evidence="17">
    <location>
        <begin position="147"/>
        <end position="165"/>
    </location>
</feature>
<feature type="domain" description="NADH dehydrogenase subunit 5 C-terminal" evidence="20">
    <location>
        <begin position="383"/>
        <end position="548"/>
    </location>
</feature>